<evidence type="ECO:0000313" key="3">
    <source>
        <dbReference type="EMBL" id="SFI94609.1"/>
    </source>
</evidence>
<feature type="transmembrane region" description="Helical" evidence="1">
    <location>
        <begin position="51"/>
        <end position="70"/>
    </location>
</feature>
<name>A0A1I3MC49_9SPIR</name>
<dbReference type="RefSeq" id="WP_074932834.1">
    <property type="nucleotide sequence ID" value="NZ_FORI01000008.1"/>
</dbReference>
<protein>
    <submittedName>
        <fullName evidence="3">HD domain-containing protein</fullName>
    </submittedName>
</protein>
<dbReference type="AlphaFoldDB" id="A0A1I3MC49"/>
<gene>
    <name evidence="3" type="ORF">SAMN04487775_108184</name>
</gene>
<dbReference type="SMART" id="SM00471">
    <property type="entry name" value="HDc"/>
    <property type="match status" value="1"/>
</dbReference>
<proteinExistence type="predicted"/>
<dbReference type="OrthoDB" id="9781505at2"/>
<accession>A0A1I3MC49</accession>
<sequence length="435" mass="49748">MEDTSEIFFNENIKSVNKVVEILLLACAMVPVAFCILTLCKIWRVPHSYSALMFLYSIFCFIIAHGLNKFPKTQKIGMYFGIISCAVFVELLAVKNIIQVNITYAAVPFLSCLYFNKRITITSTITSFALMVFALFIRSKTVLSVMAMDVQVHTPQTWFISTLVGYSIEFMFIFLIALTMAKRSHKAIQLLHSQNVNLQNTQDMIIGFVASCLGSHDLFTGRHVQHTKHYVKIIATKLRDLGYYTDVLTDETIHLYETAAFLHDIGKIHIPEGVLNKIGKFNKEDYEVMKTHPVEGKRLLEQLPKIGDGKFNQIAIDMAFTHHEKWDGTGYPRGLKGEEIPLCGRIMAAADVMDALISKRLYKEPFTIDEAICIFNDSIEKQFEPCIVEATKACQAEIEQLARTFKLQESETEQKEVEWWENYHNSMKKYEGEIK</sequence>
<keyword evidence="1" id="KW-1133">Transmembrane helix</keyword>
<keyword evidence="1" id="KW-0472">Membrane</keyword>
<evidence type="ECO:0000259" key="2">
    <source>
        <dbReference type="PROSITE" id="PS51832"/>
    </source>
</evidence>
<dbReference type="Pfam" id="PF13487">
    <property type="entry name" value="HD_5"/>
    <property type="match status" value="1"/>
</dbReference>
<feature type="transmembrane region" description="Helical" evidence="1">
    <location>
        <begin position="157"/>
        <end position="178"/>
    </location>
</feature>
<feature type="transmembrane region" description="Helical" evidence="1">
    <location>
        <begin position="20"/>
        <end position="39"/>
    </location>
</feature>
<dbReference type="InterPro" id="IPR037522">
    <property type="entry name" value="HD_GYP_dom"/>
</dbReference>
<reference evidence="4" key="1">
    <citation type="submission" date="2016-10" db="EMBL/GenBank/DDBJ databases">
        <authorList>
            <person name="Varghese N."/>
            <person name="Submissions S."/>
        </authorList>
    </citation>
    <scope>NUCLEOTIDE SEQUENCE [LARGE SCALE GENOMIC DNA]</scope>
    <source>
        <strain evidence="4">XBD1002</strain>
    </source>
</reference>
<dbReference type="PANTHER" id="PTHR45228:SF5">
    <property type="entry name" value="CYCLIC DI-GMP PHOSPHODIESTERASE VC_1348-RELATED"/>
    <property type="match status" value="1"/>
</dbReference>
<evidence type="ECO:0000256" key="1">
    <source>
        <dbReference type="SAM" id="Phobius"/>
    </source>
</evidence>
<dbReference type="InterPro" id="IPR052020">
    <property type="entry name" value="Cyclic_di-GMP/3'3'-cGAMP_PDE"/>
</dbReference>
<dbReference type="Proteomes" id="UP000182737">
    <property type="component" value="Unassembled WGS sequence"/>
</dbReference>
<organism evidence="3 4">
    <name type="scientific">Treponema bryantii</name>
    <dbReference type="NCBI Taxonomy" id="163"/>
    <lineage>
        <taxon>Bacteria</taxon>
        <taxon>Pseudomonadati</taxon>
        <taxon>Spirochaetota</taxon>
        <taxon>Spirochaetia</taxon>
        <taxon>Spirochaetales</taxon>
        <taxon>Treponemataceae</taxon>
        <taxon>Treponema</taxon>
    </lineage>
</organism>
<dbReference type="CDD" id="cd00077">
    <property type="entry name" value="HDc"/>
    <property type="match status" value="1"/>
</dbReference>
<dbReference type="SUPFAM" id="SSF109604">
    <property type="entry name" value="HD-domain/PDEase-like"/>
    <property type="match status" value="1"/>
</dbReference>
<dbReference type="InterPro" id="IPR003607">
    <property type="entry name" value="HD/PDEase_dom"/>
</dbReference>
<dbReference type="PANTHER" id="PTHR45228">
    <property type="entry name" value="CYCLIC DI-GMP PHOSPHODIESTERASE TM_0186-RELATED"/>
    <property type="match status" value="1"/>
</dbReference>
<dbReference type="PROSITE" id="PS51832">
    <property type="entry name" value="HD_GYP"/>
    <property type="match status" value="1"/>
</dbReference>
<feature type="domain" description="HD-GYP" evidence="2">
    <location>
        <begin position="198"/>
        <end position="407"/>
    </location>
</feature>
<dbReference type="EMBL" id="FORI01000008">
    <property type="protein sequence ID" value="SFI94609.1"/>
    <property type="molecule type" value="Genomic_DNA"/>
</dbReference>
<evidence type="ECO:0000313" key="4">
    <source>
        <dbReference type="Proteomes" id="UP000182737"/>
    </source>
</evidence>
<feature type="transmembrane region" description="Helical" evidence="1">
    <location>
        <begin position="119"/>
        <end position="137"/>
    </location>
</feature>
<keyword evidence="1" id="KW-0812">Transmembrane</keyword>
<keyword evidence="4" id="KW-1185">Reference proteome</keyword>
<feature type="transmembrane region" description="Helical" evidence="1">
    <location>
        <begin position="76"/>
        <end position="98"/>
    </location>
</feature>
<dbReference type="Gene3D" id="1.10.3210.10">
    <property type="entry name" value="Hypothetical protein af1432"/>
    <property type="match status" value="1"/>
</dbReference>